<dbReference type="InterPro" id="IPR023088">
    <property type="entry name" value="PDEase"/>
</dbReference>
<dbReference type="OrthoDB" id="189220at2759"/>
<feature type="transmembrane region" description="Helical" evidence="7">
    <location>
        <begin position="79"/>
        <end position="96"/>
    </location>
</feature>
<evidence type="ECO:0000259" key="8">
    <source>
        <dbReference type="PROSITE" id="PS51845"/>
    </source>
</evidence>
<feature type="domain" description="PDEase" evidence="8">
    <location>
        <begin position="215"/>
        <end position="551"/>
    </location>
</feature>
<accession>A0A1R2D1J1</accession>
<feature type="binding site" evidence="5">
    <location>
        <position position="455"/>
    </location>
    <ligand>
        <name>Zn(2+)</name>
        <dbReference type="ChEBI" id="CHEBI:29105"/>
        <label>1</label>
    </ligand>
</feature>
<dbReference type="InterPro" id="IPR002073">
    <property type="entry name" value="PDEase_catalytic_dom"/>
</dbReference>
<dbReference type="AlphaFoldDB" id="A0A1R2D1J1"/>
<comment type="similarity">
    <text evidence="6">Belongs to the cyclic nucleotide phosphodiesterase family.</text>
</comment>
<dbReference type="Pfam" id="PF00233">
    <property type="entry name" value="PDEase_I"/>
    <property type="match status" value="1"/>
</dbReference>
<dbReference type="PRINTS" id="PR00387">
    <property type="entry name" value="PDIESTERASE1"/>
</dbReference>
<evidence type="ECO:0000256" key="7">
    <source>
        <dbReference type="SAM" id="Phobius"/>
    </source>
</evidence>
<feature type="binding site" evidence="4">
    <location>
        <position position="506"/>
    </location>
    <ligand>
        <name>AMP</name>
        <dbReference type="ChEBI" id="CHEBI:456215"/>
    </ligand>
</feature>
<evidence type="ECO:0000256" key="5">
    <source>
        <dbReference type="PIRSR" id="PIRSR623088-3"/>
    </source>
</evidence>
<feature type="transmembrane region" description="Helical" evidence="7">
    <location>
        <begin position="55"/>
        <end position="73"/>
    </location>
</feature>
<gene>
    <name evidence="9" type="ORF">SteCoe_1661</name>
</gene>
<dbReference type="InterPro" id="IPR023174">
    <property type="entry name" value="PDEase_CS"/>
</dbReference>
<feature type="binding site" evidence="5">
    <location>
        <position position="340"/>
    </location>
    <ligand>
        <name>Zn(2+)</name>
        <dbReference type="ChEBI" id="CHEBI:29105"/>
        <label>2</label>
    </ligand>
</feature>
<dbReference type="GO" id="GO:0004114">
    <property type="term" value="F:3',5'-cyclic-nucleotide phosphodiesterase activity"/>
    <property type="evidence" value="ECO:0007669"/>
    <property type="project" value="InterPro"/>
</dbReference>
<evidence type="ECO:0000256" key="3">
    <source>
        <dbReference type="PIRSR" id="PIRSR623088-1"/>
    </source>
</evidence>
<reference evidence="9 10" key="1">
    <citation type="submission" date="2016-11" db="EMBL/GenBank/DDBJ databases">
        <title>The macronuclear genome of Stentor coeruleus: a giant cell with tiny introns.</title>
        <authorList>
            <person name="Slabodnick M."/>
            <person name="Ruby J.G."/>
            <person name="Reiff S.B."/>
            <person name="Swart E.C."/>
            <person name="Gosai S."/>
            <person name="Prabakaran S."/>
            <person name="Witkowska E."/>
            <person name="Larue G.E."/>
            <person name="Fisher S."/>
            <person name="Freeman R.M."/>
            <person name="Gunawardena J."/>
            <person name="Chu W."/>
            <person name="Stover N.A."/>
            <person name="Gregory B.D."/>
            <person name="Nowacki M."/>
            <person name="Derisi J."/>
            <person name="Roy S.W."/>
            <person name="Marshall W.F."/>
            <person name="Sood P."/>
        </authorList>
    </citation>
    <scope>NUCLEOTIDE SEQUENCE [LARGE SCALE GENOMIC DNA]</scope>
    <source>
        <strain evidence="9">WM001</strain>
    </source>
</reference>
<comment type="caution">
    <text evidence="9">The sequence shown here is derived from an EMBL/GenBank/DDBJ whole genome shotgun (WGS) entry which is preliminary data.</text>
</comment>
<keyword evidence="2 6" id="KW-0378">Hydrolase</keyword>
<proteinExistence type="inferred from homology"/>
<dbReference type="PROSITE" id="PS00126">
    <property type="entry name" value="PDEASE_I_1"/>
    <property type="match status" value="1"/>
</dbReference>
<dbReference type="SUPFAM" id="SSF109604">
    <property type="entry name" value="HD-domain/PDEase-like"/>
    <property type="match status" value="1"/>
</dbReference>
<dbReference type="Proteomes" id="UP000187209">
    <property type="component" value="Unassembled WGS sequence"/>
</dbReference>
<organism evidence="9 10">
    <name type="scientific">Stentor coeruleus</name>
    <dbReference type="NCBI Taxonomy" id="5963"/>
    <lineage>
        <taxon>Eukaryota</taxon>
        <taxon>Sar</taxon>
        <taxon>Alveolata</taxon>
        <taxon>Ciliophora</taxon>
        <taxon>Postciliodesmatophora</taxon>
        <taxon>Heterotrichea</taxon>
        <taxon>Heterotrichida</taxon>
        <taxon>Stentoridae</taxon>
        <taxon>Stentor</taxon>
    </lineage>
</organism>
<dbReference type="EMBL" id="MPUH01000017">
    <property type="protein sequence ID" value="OMJ95118.1"/>
    <property type="molecule type" value="Genomic_DNA"/>
</dbReference>
<evidence type="ECO:0000256" key="2">
    <source>
        <dbReference type="ARBA" id="ARBA00022801"/>
    </source>
</evidence>
<keyword evidence="7" id="KW-1133">Transmembrane helix</keyword>
<dbReference type="CDD" id="cd00077">
    <property type="entry name" value="HDc"/>
    <property type="match status" value="1"/>
</dbReference>
<dbReference type="GO" id="GO:0007165">
    <property type="term" value="P:signal transduction"/>
    <property type="evidence" value="ECO:0007669"/>
    <property type="project" value="InterPro"/>
</dbReference>
<feature type="binding site" evidence="5">
    <location>
        <position position="340"/>
    </location>
    <ligand>
        <name>Zn(2+)</name>
        <dbReference type="ChEBI" id="CHEBI:29105"/>
        <label>1</label>
    </ligand>
</feature>
<feature type="binding site" evidence="5">
    <location>
        <position position="303"/>
    </location>
    <ligand>
        <name>Zn(2+)</name>
        <dbReference type="ChEBI" id="CHEBI:29105"/>
        <label>1</label>
    </ligand>
</feature>
<keyword evidence="10" id="KW-1185">Reference proteome</keyword>
<feature type="binding site" evidence="5">
    <location>
        <position position="339"/>
    </location>
    <ligand>
        <name>Zn(2+)</name>
        <dbReference type="ChEBI" id="CHEBI:29105"/>
        <label>1</label>
    </ligand>
</feature>
<protein>
    <recommendedName>
        <fullName evidence="6">Phosphodiesterase</fullName>
        <ecNumber evidence="6">3.1.4.-</ecNumber>
    </recommendedName>
</protein>
<keyword evidence="7" id="KW-0472">Membrane</keyword>
<sequence length="583" mass="67214">MCLNYIFSCIALILNDNPFQVLVFDLQGKEHLPSLPGLLALILLNLDIPTFNYKFLTICNFLIGVLYSVITLVESQKSIQILQVILLLSFLIYHAFQSYISELFSRLKYIETPNEIPEERQKIAPIEDLSQAEMRLQDCLEQLRNLLPNVNSKIRSIIENVIKSLSLLVIDSKKFELSCFDNLNEEMDEEDKIYIMQSCMPMKISRPSKMRRFQQRVSLDKIVEKLLNQDAIMILKQLSNNWNFNTFDFNDKTNKSPISVIGKYSFKLYNLIDTFNISELKINFFLNDLQTNYKENPYHNAIHAADVLASGLFIISNSIITAYLSDLDIMIVIIAFLGHDVGHPGLTNRFLVNFQDPLAIRCKDYIDNDIAVLENMHASIIFSILQESDKDILENVSKDQFLMIRKWTIELILVTDMSKHFDLLATFRNKGYSIKSLEVTECKLEALKIVIHASDIGHSAKDIDLHKKWSLLLAEEFFHQGDIEKAHNQPVSMYCDRDKTILPKSQIGFLKNIALPLYELLANFLDTPNIYNCLDQLKNNISVWEYEYSAGKLRTFKDPTPKHLADNSPQIKGFSSMANFMLK</sequence>
<feature type="binding site" evidence="4">
    <location>
        <begin position="299"/>
        <end position="303"/>
    </location>
    <ligand>
        <name>AMP</name>
        <dbReference type="ChEBI" id="CHEBI:456215"/>
    </ligand>
</feature>
<dbReference type="PROSITE" id="PS51845">
    <property type="entry name" value="PDEASE_I_2"/>
    <property type="match status" value="1"/>
</dbReference>
<feature type="binding site" evidence="4">
    <location>
        <position position="455"/>
    </location>
    <ligand>
        <name>AMP</name>
        <dbReference type="ChEBI" id="CHEBI:456215"/>
    </ligand>
</feature>
<feature type="active site" description="Proton donor" evidence="3">
    <location>
        <position position="299"/>
    </location>
</feature>
<keyword evidence="7" id="KW-0812">Transmembrane</keyword>
<name>A0A1R2D1J1_9CILI</name>
<evidence type="ECO:0000256" key="6">
    <source>
        <dbReference type="RuleBase" id="RU363067"/>
    </source>
</evidence>
<evidence type="ECO:0000313" key="10">
    <source>
        <dbReference type="Proteomes" id="UP000187209"/>
    </source>
</evidence>
<dbReference type="EC" id="3.1.4.-" evidence="6"/>
<evidence type="ECO:0000256" key="1">
    <source>
        <dbReference type="ARBA" id="ARBA00022723"/>
    </source>
</evidence>
<dbReference type="PANTHER" id="PTHR11347">
    <property type="entry name" value="CYCLIC NUCLEOTIDE PHOSPHODIESTERASE"/>
    <property type="match status" value="1"/>
</dbReference>
<dbReference type="InterPro" id="IPR003607">
    <property type="entry name" value="HD/PDEase_dom"/>
</dbReference>
<dbReference type="Gene3D" id="1.10.1300.10">
    <property type="entry name" value="3'5'-cyclic nucleotide phosphodiesterase, catalytic domain"/>
    <property type="match status" value="1"/>
</dbReference>
<comment type="cofactor">
    <cofactor evidence="6">
        <name>a divalent metal cation</name>
        <dbReference type="ChEBI" id="CHEBI:60240"/>
    </cofactor>
    <text evidence="6">Binds 2 divalent metal cations per subunit. Site 1 may preferentially bind zinc ions, while site 2 has a preference for magnesium and/or manganese ions.</text>
</comment>
<evidence type="ECO:0000313" key="9">
    <source>
        <dbReference type="EMBL" id="OMJ95118.1"/>
    </source>
</evidence>
<keyword evidence="1 5" id="KW-0479">Metal-binding</keyword>
<dbReference type="InterPro" id="IPR036971">
    <property type="entry name" value="PDEase_catalytic_dom_sf"/>
</dbReference>
<dbReference type="GO" id="GO:0046872">
    <property type="term" value="F:metal ion binding"/>
    <property type="evidence" value="ECO:0007669"/>
    <property type="project" value="UniProtKB-KW"/>
</dbReference>
<feature type="binding site" evidence="4">
    <location>
        <position position="340"/>
    </location>
    <ligand>
        <name>AMP</name>
        <dbReference type="ChEBI" id="CHEBI:456215"/>
    </ligand>
</feature>
<evidence type="ECO:0000256" key="4">
    <source>
        <dbReference type="PIRSR" id="PIRSR623088-2"/>
    </source>
</evidence>